<protein>
    <recommendedName>
        <fullName evidence="1">LarA-like N-terminal domain-containing protein</fullName>
    </recommendedName>
</protein>
<accession>A0A242NT41</accession>
<dbReference type="Proteomes" id="UP000194968">
    <property type="component" value="Unassembled WGS sequence"/>
</dbReference>
<name>A0A242NT41_9GAMM</name>
<evidence type="ECO:0000313" key="2">
    <source>
        <dbReference type="EMBL" id="OTQ48778.1"/>
    </source>
</evidence>
<sequence>MSFVDELLNDVKIPRMVRVKQHFESPNEIQDIDAKVHAEFSKPEIKNLIKKDMSIAVGLGSRGIAKIHLIARAVINELKALGAKPYGVPAMGSHGGATAEGQIHVLEKLGMTEEFLGCEIRSSMETIKVGQLPNGLEVLMDKNAMQADGIICINRIKAHNAFTAPIESGIIKMLSIGFAKQKGADSCHTYGFGCMANNIVEMAKVKIANTPFLFGIGTIENAYDQVVDIEAIPANKLEEREKILLSKSKSYFPKVMFDNVDVCIVDLMGKIYSGGGMDCHVTGRACTPFMQPIATIRPDRIVVLDLHEKSGGNATGMGFADFSTQRLLDKVDFPETYPNVLTSRLSQDGYVPVILANDKQAMQAAIKTCIILDGRKEARIIRIANTLHIDEFYISENMLEDAKSNPQIEILTKPEYISFDDNNNVTDIGIGM</sequence>
<dbReference type="OrthoDB" id="9788398at2"/>
<dbReference type="Gene3D" id="3.40.50.11440">
    <property type="match status" value="1"/>
</dbReference>
<comment type="caution">
    <text evidence="2">The sequence shown here is derived from an EMBL/GenBank/DDBJ whole genome shotgun (WGS) entry which is preliminary data.</text>
</comment>
<gene>
    <name evidence="2" type="ORF">B6D06_08710</name>
</gene>
<evidence type="ECO:0000313" key="3">
    <source>
        <dbReference type="Proteomes" id="UP000194968"/>
    </source>
</evidence>
<dbReference type="GO" id="GO:0050043">
    <property type="term" value="F:lactate racemase activity"/>
    <property type="evidence" value="ECO:0007669"/>
    <property type="project" value="InterPro"/>
</dbReference>
<dbReference type="AlphaFoldDB" id="A0A242NT41"/>
<dbReference type="InterPro" id="IPR018657">
    <property type="entry name" value="LarA-like_N"/>
</dbReference>
<organism evidence="2 3">
    <name type="scientific">Gilliamella apis</name>
    <dbReference type="NCBI Taxonomy" id="1970738"/>
    <lineage>
        <taxon>Bacteria</taxon>
        <taxon>Pseudomonadati</taxon>
        <taxon>Pseudomonadota</taxon>
        <taxon>Gammaproteobacteria</taxon>
        <taxon>Orbales</taxon>
        <taxon>Orbaceae</taxon>
        <taxon>Gilliamella</taxon>
    </lineage>
</organism>
<evidence type="ECO:0000259" key="1">
    <source>
        <dbReference type="Pfam" id="PF09861"/>
    </source>
</evidence>
<feature type="domain" description="LarA-like N-terminal" evidence="1">
    <location>
        <begin position="9"/>
        <end position="162"/>
    </location>
</feature>
<reference evidence="2 3" key="1">
    <citation type="submission" date="2017-03" db="EMBL/GenBank/DDBJ databases">
        <title>Comparative genomics of honeybee gut symbionts reveal geographically distinct and subgroup specific antibiotic resistance.</title>
        <authorList>
            <person name="Ludvigsen J."/>
            <person name="Porcellato D."/>
            <person name="Labee-Lund T.M."/>
            <person name="Amdam G.V."/>
            <person name="Rudi K."/>
        </authorList>
    </citation>
    <scope>NUCLEOTIDE SEQUENCE [LARGE SCALE GENOMIC DNA]</scope>
    <source>
        <strain evidence="2 3">A-4-12</strain>
    </source>
</reference>
<dbReference type="EMBL" id="NASK01000100">
    <property type="protein sequence ID" value="OTQ48778.1"/>
    <property type="molecule type" value="Genomic_DNA"/>
</dbReference>
<dbReference type="Pfam" id="PF09861">
    <property type="entry name" value="Lar_N"/>
    <property type="match status" value="1"/>
</dbReference>
<dbReference type="RefSeq" id="WP_086320874.1">
    <property type="nucleotide sequence ID" value="NZ_NASD01000008.1"/>
</dbReference>
<proteinExistence type="predicted"/>